<proteinExistence type="predicted"/>
<name>K3X969_GLOUD</name>
<dbReference type="SMART" id="SM00239">
    <property type="entry name" value="C2"/>
    <property type="match status" value="1"/>
</dbReference>
<dbReference type="VEuPathDB" id="FungiDB:PYU1_G013739"/>
<dbReference type="AlphaFoldDB" id="K3X969"/>
<evidence type="ECO:0000313" key="4">
    <source>
        <dbReference type="EnsemblProtists" id="PYU1_T013768"/>
    </source>
</evidence>
<keyword evidence="5" id="KW-1185">Reference proteome</keyword>
<dbReference type="InParanoid" id="K3X969"/>
<dbReference type="SUPFAM" id="SSF49562">
    <property type="entry name" value="C2 domain (Calcium/lipid-binding domain, CaLB)"/>
    <property type="match status" value="1"/>
</dbReference>
<dbReference type="InterPro" id="IPR000008">
    <property type="entry name" value="C2_dom"/>
</dbReference>
<dbReference type="PRINTS" id="PR00360">
    <property type="entry name" value="C2DOMAIN"/>
</dbReference>
<evidence type="ECO:0000259" key="3">
    <source>
        <dbReference type="PROSITE" id="PS50004"/>
    </source>
</evidence>
<evidence type="ECO:0000256" key="1">
    <source>
        <dbReference type="ARBA" id="ARBA00022723"/>
    </source>
</evidence>
<accession>K3X969</accession>
<dbReference type="EMBL" id="GL376614">
    <property type="status" value="NOT_ANNOTATED_CDS"/>
    <property type="molecule type" value="Genomic_DNA"/>
</dbReference>
<reference evidence="4" key="3">
    <citation type="submission" date="2015-02" db="UniProtKB">
        <authorList>
            <consortium name="EnsemblProtists"/>
        </authorList>
    </citation>
    <scope>IDENTIFICATION</scope>
    <source>
        <strain evidence="4">DAOM BR144</strain>
    </source>
</reference>
<dbReference type="OMA" id="QFELDEW"/>
<feature type="domain" description="C2" evidence="3">
    <location>
        <begin position="1"/>
        <end position="108"/>
    </location>
</feature>
<dbReference type="Pfam" id="PF00168">
    <property type="entry name" value="C2"/>
    <property type="match status" value="1"/>
</dbReference>
<keyword evidence="1" id="KW-0479">Metal-binding</keyword>
<sequence length="145" mass="16281">MGKFRVRVILYKCTDLLAADSEVVGGKSDPYVIFSVGNVTKKSSCIMNTLNPQWSPPEKFEFDVADWESEFIVVNVFDYDRFSRDDLIGSAVIPLALYTGDRHCEMYSYPLVLPDELGGPGSPKSDIFLQITLTTKDGNTVETYY</sequence>
<dbReference type="PANTHER" id="PTHR45911:SF7">
    <property type="entry name" value="C2 DOMAIN-CONTAINING PROTEIN"/>
    <property type="match status" value="1"/>
</dbReference>
<dbReference type="PROSITE" id="PS50004">
    <property type="entry name" value="C2"/>
    <property type="match status" value="1"/>
</dbReference>
<dbReference type="InterPro" id="IPR035892">
    <property type="entry name" value="C2_domain_sf"/>
</dbReference>
<dbReference type="Proteomes" id="UP000019132">
    <property type="component" value="Unassembled WGS sequence"/>
</dbReference>
<organism evidence="4 5">
    <name type="scientific">Globisporangium ultimum (strain ATCC 200006 / CBS 805.95 / DAOM BR144)</name>
    <name type="common">Pythium ultimum</name>
    <dbReference type="NCBI Taxonomy" id="431595"/>
    <lineage>
        <taxon>Eukaryota</taxon>
        <taxon>Sar</taxon>
        <taxon>Stramenopiles</taxon>
        <taxon>Oomycota</taxon>
        <taxon>Peronosporomycetes</taxon>
        <taxon>Pythiales</taxon>
        <taxon>Pythiaceae</taxon>
        <taxon>Globisporangium</taxon>
    </lineage>
</organism>
<protein>
    <recommendedName>
        <fullName evidence="3">C2 domain-containing protein</fullName>
    </recommendedName>
</protein>
<dbReference type="STRING" id="431595.K3X969"/>
<dbReference type="HOGENOM" id="CLU_121198_0_0_1"/>
<evidence type="ECO:0000256" key="2">
    <source>
        <dbReference type="ARBA" id="ARBA00022837"/>
    </source>
</evidence>
<dbReference type="PANTHER" id="PTHR45911">
    <property type="entry name" value="C2 DOMAIN-CONTAINING PROTEIN"/>
    <property type="match status" value="1"/>
</dbReference>
<dbReference type="GO" id="GO:0046872">
    <property type="term" value="F:metal ion binding"/>
    <property type="evidence" value="ECO:0007669"/>
    <property type="project" value="UniProtKB-KW"/>
</dbReference>
<reference evidence="5" key="1">
    <citation type="journal article" date="2010" name="Genome Biol.">
        <title>Genome sequence of the necrotrophic plant pathogen Pythium ultimum reveals original pathogenicity mechanisms and effector repertoire.</title>
        <authorList>
            <person name="Levesque C.A."/>
            <person name="Brouwer H."/>
            <person name="Cano L."/>
            <person name="Hamilton J.P."/>
            <person name="Holt C."/>
            <person name="Huitema E."/>
            <person name="Raffaele S."/>
            <person name="Robideau G.P."/>
            <person name="Thines M."/>
            <person name="Win J."/>
            <person name="Zerillo M.M."/>
            <person name="Beakes G.W."/>
            <person name="Boore J.L."/>
            <person name="Busam D."/>
            <person name="Dumas B."/>
            <person name="Ferriera S."/>
            <person name="Fuerstenberg S.I."/>
            <person name="Gachon C.M."/>
            <person name="Gaulin E."/>
            <person name="Govers F."/>
            <person name="Grenville-Briggs L."/>
            <person name="Horner N."/>
            <person name="Hostetler J."/>
            <person name="Jiang R.H."/>
            <person name="Johnson J."/>
            <person name="Krajaejun T."/>
            <person name="Lin H."/>
            <person name="Meijer H.J."/>
            <person name="Moore B."/>
            <person name="Morris P."/>
            <person name="Phuntmart V."/>
            <person name="Puiu D."/>
            <person name="Shetty J."/>
            <person name="Stajich J.E."/>
            <person name="Tripathy S."/>
            <person name="Wawra S."/>
            <person name="van West P."/>
            <person name="Whitty B.R."/>
            <person name="Coutinho P.M."/>
            <person name="Henrissat B."/>
            <person name="Martin F."/>
            <person name="Thomas P.D."/>
            <person name="Tyler B.M."/>
            <person name="De Vries R.P."/>
            <person name="Kamoun S."/>
            <person name="Yandell M."/>
            <person name="Tisserat N."/>
            <person name="Buell C.R."/>
        </authorList>
    </citation>
    <scope>NUCLEOTIDE SEQUENCE</scope>
    <source>
        <strain evidence="5">DAOM:BR144</strain>
    </source>
</reference>
<reference evidence="5" key="2">
    <citation type="submission" date="2010-04" db="EMBL/GenBank/DDBJ databases">
        <authorList>
            <person name="Buell R."/>
            <person name="Hamilton J."/>
            <person name="Hostetler J."/>
        </authorList>
    </citation>
    <scope>NUCLEOTIDE SEQUENCE [LARGE SCALE GENOMIC DNA]</scope>
    <source>
        <strain evidence="5">DAOM:BR144</strain>
    </source>
</reference>
<keyword evidence="2" id="KW-0106">Calcium</keyword>
<dbReference type="eggNOG" id="KOG1012">
    <property type="taxonomic scope" value="Eukaryota"/>
</dbReference>
<dbReference type="Gene3D" id="2.60.40.150">
    <property type="entry name" value="C2 domain"/>
    <property type="match status" value="1"/>
</dbReference>
<dbReference type="CDD" id="cd00030">
    <property type="entry name" value="C2"/>
    <property type="match status" value="1"/>
</dbReference>
<dbReference type="EnsemblProtists" id="PYU1_T013768">
    <property type="protein sequence ID" value="PYU1_T013768"/>
    <property type="gene ID" value="PYU1_G013739"/>
</dbReference>
<evidence type="ECO:0000313" key="5">
    <source>
        <dbReference type="Proteomes" id="UP000019132"/>
    </source>
</evidence>